<reference evidence="3" key="1">
    <citation type="submission" date="2020-01" db="EMBL/GenBank/DDBJ databases">
        <title>Draft genome sequence of the Termite Coptotermes fromosanus.</title>
        <authorList>
            <person name="Itakura S."/>
            <person name="Yosikawa Y."/>
            <person name="Umezawa K."/>
        </authorList>
    </citation>
    <scope>NUCLEOTIDE SEQUENCE [LARGE SCALE GENOMIC DNA]</scope>
</reference>
<dbReference type="EMBL" id="BLKM01000468">
    <property type="protein sequence ID" value="GFG34103.1"/>
    <property type="molecule type" value="Genomic_DNA"/>
</dbReference>
<comment type="caution">
    <text evidence="2">The sequence shown here is derived from an EMBL/GenBank/DDBJ whole genome shotgun (WGS) entry which is preliminary data.</text>
</comment>
<dbReference type="Proteomes" id="UP000502823">
    <property type="component" value="Unassembled WGS sequence"/>
</dbReference>
<name>A0A6L2PND0_COPFO</name>
<sequence length="80" mass="8931">MDGDGHTVANDRQQEQEKVNFIVGCEDGHEDSLHGVEGDVTEEEATDLFPTEAKPPTRENSTSSNLNTMFALAEKRKRLR</sequence>
<proteinExistence type="predicted"/>
<keyword evidence="3" id="KW-1185">Reference proteome</keyword>
<protein>
    <submittedName>
        <fullName evidence="2">Uncharacterized protein</fullName>
    </submittedName>
</protein>
<evidence type="ECO:0000313" key="2">
    <source>
        <dbReference type="EMBL" id="GFG34103.1"/>
    </source>
</evidence>
<feature type="compositionally biased region" description="Polar residues" evidence="1">
    <location>
        <begin position="58"/>
        <end position="68"/>
    </location>
</feature>
<dbReference type="AlphaFoldDB" id="A0A6L2PND0"/>
<organism evidence="2 3">
    <name type="scientific">Coptotermes formosanus</name>
    <name type="common">Formosan subterranean termite</name>
    <dbReference type="NCBI Taxonomy" id="36987"/>
    <lineage>
        <taxon>Eukaryota</taxon>
        <taxon>Metazoa</taxon>
        <taxon>Ecdysozoa</taxon>
        <taxon>Arthropoda</taxon>
        <taxon>Hexapoda</taxon>
        <taxon>Insecta</taxon>
        <taxon>Pterygota</taxon>
        <taxon>Neoptera</taxon>
        <taxon>Polyneoptera</taxon>
        <taxon>Dictyoptera</taxon>
        <taxon>Blattodea</taxon>
        <taxon>Blattoidea</taxon>
        <taxon>Termitoidae</taxon>
        <taxon>Rhinotermitidae</taxon>
        <taxon>Coptotermes</taxon>
    </lineage>
</organism>
<dbReference type="InParanoid" id="A0A6L2PND0"/>
<feature type="region of interest" description="Disordered" evidence="1">
    <location>
        <begin position="41"/>
        <end position="80"/>
    </location>
</feature>
<accession>A0A6L2PND0</accession>
<gene>
    <name evidence="2" type="ORF">Cfor_05560</name>
</gene>
<evidence type="ECO:0000313" key="3">
    <source>
        <dbReference type="Proteomes" id="UP000502823"/>
    </source>
</evidence>
<evidence type="ECO:0000256" key="1">
    <source>
        <dbReference type="SAM" id="MobiDB-lite"/>
    </source>
</evidence>